<dbReference type="InterPro" id="IPR045335">
    <property type="entry name" value="FtsQ_C_sf"/>
</dbReference>
<dbReference type="GO" id="GO:0043093">
    <property type="term" value="P:FtsZ-dependent cytokinesis"/>
    <property type="evidence" value="ECO:0007669"/>
    <property type="project" value="UniProtKB-UniRule"/>
</dbReference>
<evidence type="ECO:0000256" key="4">
    <source>
        <dbReference type="ARBA" id="ARBA00022618"/>
    </source>
</evidence>
<dbReference type="PANTHER" id="PTHR35851">
    <property type="entry name" value="CELL DIVISION PROTEIN FTSQ"/>
    <property type="match status" value="1"/>
</dbReference>
<comment type="similarity">
    <text evidence="9">Belongs to the FtsQ/DivIB family. FtsQ subfamily.</text>
</comment>
<sequence length="302" mass="33908">MATLGGIKGKRIKAKSGPRRVSPLKPGLRGIRNWTTAQLRSASYSKAKRIRLIWSGIFLVLGVIWGGLWLGGFIPDIQAAGERAVKNRLVAMGFVVERVDVVGEGRISESQVRAVLGVKPGDYLFDMDISTAQKRVQSLSWVDTAVVRRLWPNRVVVHINERVPFAMWQKDKKLYVIDRSGVVIHDANIAEFADLPLVVGAGANENAAGFLQMVQKHPNLYQKLAWGAYIGDRRWDIVIGDTHQRIKLPEFKPEAALGRLQSYQRTYGLLDYDIQSIDLRIKNRIFIMPGASLKNKSRNRKA</sequence>
<accession>A0A7C5QV00</accession>
<feature type="transmembrane region" description="Helical" evidence="9">
    <location>
        <begin position="52"/>
        <end position="74"/>
    </location>
</feature>
<dbReference type="PANTHER" id="PTHR35851:SF1">
    <property type="entry name" value="CELL DIVISION PROTEIN FTSQ"/>
    <property type="match status" value="1"/>
</dbReference>
<dbReference type="HAMAP" id="MF_00911">
    <property type="entry name" value="FtsQ_subfam"/>
    <property type="match status" value="1"/>
</dbReference>
<dbReference type="PROSITE" id="PS51779">
    <property type="entry name" value="POTRA"/>
    <property type="match status" value="1"/>
</dbReference>
<feature type="domain" description="POTRA" evidence="10">
    <location>
        <begin position="94"/>
        <end position="162"/>
    </location>
</feature>
<evidence type="ECO:0000256" key="2">
    <source>
        <dbReference type="ARBA" id="ARBA00022475"/>
    </source>
</evidence>
<dbReference type="GO" id="GO:0090529">
    <property type="term" value="P:cell septum assembly"/>
    <property type="evidence" value="ECO:0007669"/>
    <property type="project" value="InterPro"/>
</dbReference>
<dbReference type="Proteomes" id="UP000885830">
    <property type="component" value="Unassembled WGS sequence"/>
</dbReference>
<name>A0A7C5QV00_9PROT</name>
<keyword evidence="2 9" id="KW-1003">Cell membrane</keyword>
<dbReference type="InterPro" id="IPR034746">
    <property type="entry name" value="POTRA"/>
</dbReference>
<keyword evidence="3 9" id="KW-0997">Cell inner membrane</keyword>
<organism evidence="11">
    <name type="scientific">Hellea balneolensis</name>
    <dbReference type="NCBI Taxonomy" id="287478"/>
    <lineage>
        <taxon>Bacteria</taxon>
        <taxon>Pseudomonadati</taxon>
        <taxon>Pseudomonadota</taxon>
        <taxon>Alphaproteobacteria</taxon>
        <taxon>Maricaulales</taxon>
        <taxon>Robiginitomaculaceae</taxon>
        <taxon>Hellea</taxon>
    </lineage>
</organism>
<reference evidence="11" key="1">
    <citation type="journal article" date="2020" name="mSystems">
        <title>Genome- and Community-Level Interaction Insights into Carbon Utilization and Element Cycling Functions of Hydrothermarchaeota in Hydrothermal Sediment.</title>
        <authorList>
            <person name="Zhou Z."/>
            <person name="Liu Y."/>
            <person name="Xu W."/>
            <person name="Pan J."/>
            <person name="Luo Z.H."/>
            <person name="Li M."/>
        </authorList>
    </citation>
    <scope>NUCLEOTIDE SEQUENCE [LARGE SCALE GENOMIC DNA]</scope>
    <source>
        <strain evidence="11">HyVt-485</strain>
    </source>
</reference>
<gene>
    <name evidence="9" type="primary">ftsQ</name>
    <name evidence="11" type="ORF">ENJ42_01145</name>
</gene>
<evidence type="ECO:0000256" key="1">
    <source>
        <dbReference type="ARBA" id="ARBA00004370"/>
    </source>
</evidence>
<dbReference type="Pfam" id="PF03799">
    <property type="entry name" value="FtsQ_DivIB_C"/>
    <property type="match status" value="1"/>
</dbReference>
<dbReference type="GO" id="GO:0032153">
    <property type="term" value="C:cell division site"/>
    <property type="evidence" value="ECO:0007669"/>
    <property type="project" value="UniProtKB-UniRule"/>
</dbReference>
<evidence type="ECO:0000256" key="8">
    <source>
        <dbReference type="ARBA" id="ARBA00023306"/>
    </source>
</evidence>
<dbReference type="InterPro" id="IPR005548">
    <property type="entry name" value="Cell_div_FtsQ/DivIB_C"/>
</dbReference>
<dbReference type="InterPro" id="IPR013685">
    <property type="entry name" value="POTRA_FtsQ_type"/>
</dbReference>
<keyword evidence="6 9" id="KW-1133">Transmembrane helix</keyword>
<evidence type="ECO:0000256" key="6">
    <source>
        <dbReference type="ARBA" id="ARBA00022989"/>
    </source>
</evidence>
<proteinExistence type="inferred from homology"/>
<keyword evidence="8 9" id="KW-0131">Cell cycle</keyword>
<evidence type="ECO:0000313" key="11">
    <source>
        <dbReference type="EMBL" id="HHL42198.1"/>
    </source>
</evidence>
<keyword evidence="4 9" id="KW-0132">Cell division</keyword>
<evidence type="ECO:0000256" key="7">
    <source>
        <dbReference type="ARBA" id="ARBA00023136"/>
    </source>
</evidence>
<evidence type="ECO:0000256" key="5">
    <source>
        <dbReference type="ARBA" id="ARBA00022692"/>
    </source>
</evidence>
<dbReference type="Pfam" id="PF08478">
    <property type="entry name" value="POTRA_1"/>
    <property type="match status" value="1"/>
</dbReference>
<comment type="subcellular location">
    <subcellularLocation>
        <location evidence="9">Cell inner membrane</location>
        <topology evidence="9">Single-pass type II membrane protein</topology>
    </subcellularLocation>
    <subcellularLocation>
        <location evidence="1">Membrane</location>
    </subcellularLocation>
    <text evidence="9">Localizes to the division septum.</text>
</comment>
<keyword evidence="7 9" id="KW-0472">Membrane</keyword>
<comment type="caution">
    <text evidence="11">The sequence shown here is derived from an EMBL/GenBank/DDBJ whole genome shotgun (WGS) entry which is preliminary data.</text>
</comment>
<evidence type="ECO:0000256" key="3">
    <source>
        <dbReference type="ARBA" id="ARBA00022519"/>
    </source>
</evidence>
<dbReference type="InterPro" id="IPR026579">
    <property type="entry name" value="FtsQ"/>
</dbReference>
<evidence type="ECO:0000259" key="10">
    <source>
        <dbReference type="PROSITE" id="PS51779"/>
    </source>
</evidence>
<protein>
    <recommendedName>
        <fullName evidence="9">Cell division protein FtsQ</fullName>
    </recommendedName>
</protein>
<comment type="function">
    <text evidence="9">Essential cell division protein.</text>
</comment>
<dbReference type="AlphaFoldDB" id="A0A7C5QV00"/>
<evidence type="ECO:0000256" key="9">
    <source>
        <dbReference type="HAMAP-Rule" id="MF_00911"/>
    </source>
</evidence>
<dbReference type="GO" id="GO:0005886">
    <property type="term" value="C:plasma membrane"/>
    <property type="evidence" value="ECO:0007669"/>
    <property type="project" value="UniProtKB-SubCell"/>
</dbReference>
<dbReference type="Gene3D" id="3.10.20.310">
    <property type="entry name" value="membrane protein fhac"/>
    <property type="match status" value="1"/>
</dbReference>
<keyword evidence="5 9" id="KW-0812">Transmembrane</keyword>
<dbReference type="EMBL" id="DRMJ01000055">
    <property type="protein sequence ID" value="HHL42198.1"/>
    <property type="molecule type" value="Genomic_DNA"/>
</dbReference>
<dbReference type="Gene3D" id="3.40.50.11690">
    <property type="entry name" value="Cell division protein FtsQ/DivIB"/>
    <property type="match status" value="1"/>
</dbReference>